<sequence length="81" mass="9312">MRLLLVRAHPESSIFRSYIEKADGTLVISSFFGEFSNTLPHWKTDARYAGLSLKRLSMDVYELCLPSESDNTPFRERKNNG</sequence>
<dbReference type="Proteomes" id="UP000029452">
    <property type="component" value="Unassembled WGS sequence"/>
</dbReference>
<accession>A0A094X5J9</accession>
<organism evidence="1 2">
    <name type="scientific">Leptospirillum ferriphilum</name>
    <dbReference type="NCBI Taxonomy" id="178606"/>
    <lineage>
        <taxon>Bacteria</taxon>
        <taxon>Pseudomonadati</taxon>
        <taxon>Nitrospirota</taxon>
        <taxon>Nitrospiria</taxon>
        <taxon>Nitrospirales</taxon>
        <taxon>Nitrospiraceae</taxon>
        <taxon>Leptospirillum</taxon>
    </lineage>
</organism>
<dbReference type="EMBL" id="JPGK01000005">
    <property type="protein sequence ID" value="KGA93829.1"/>
    <property type="molecule type" value="Genomic_DNA"/>
</dbReference>
<comment type="caution">
    <text evidence="1">The sequence shown here is derived from an EMBL/GenBank/DDBJ whole genome shotgun (WGS) entry which is preliminary data.</text>
</comment>
<protein>
    <submittedName>
        <fullName evidence="1">Uncharacterized protein</fullName>
    </submittedName>
</protein>
<reference evidence="1 2" key="1">
    <citation type="submission" date="2014-06" db="EMBL/GenBank/DDBJ databases">
        <title>Draft genome sequence of iron oxidizing acidophile Leptospirillum ferriphilum DSM14647.</title>
        <authorList>
            <person name="Cardenas J.P."/>
            <person name="Lazcano M."/>
            <person name="Ossandon F.J."/>
            <person name="Corbett M."/>
            <person name="Holmes D.S."/>
            <person name="Watkin E."/>
        </authorList>
    </citation>
    <scope>NUCLEOTIDE SEQUENCE [LARGE SCALE GENOMIC DNA]</scope>
    <source>
        <strain evidence="1 2">DSM 14647</strain>
    </source>
</reference>
<dbReference type="AlphaFoldDB" id="A0A094X5J9"/>
<dbReference type="RefSeq" id="WP_143469134.1">
    <property type="nucleotide sequence ID" value="NZ_JPGK01000005.1"/>
</dbReference>
<dbReference type="OrthoDB" id="1095434at2"/>
<name>A0A094X5J9_9BACT</name>
<proteinExistence type="predicted"/>
<evidence type="ECO:0000313" key="1">
    <source>
        <dbReference type="EMBL" id="KGA93829.1"/>
    </source>
</evidence>
<evidence type="ECO:0000313" key="2">
    <source>
        <dbReference type="Proteomes" id="UP000029452"/>
    </source>
</evidence>
<dbReference type="PATRIC" id="fig|178606.4.peg.1544"/>
<gene>
    <name evidence="1" type="ORF">LptCag_1539</name>
</gene>